<keyword evidence="2" id="KW-0805">Transcription regulation</keyword>
<keyword evidence="3" id="KW-0238">DNA-binding</keyword>
<keyword evidence="7" id="KW-1185">Reference proteome</keyword>
<dbReference type="GO" id="GO:0003677">
    <property type="term" value="F:DNA binding"/>
    <property type="evidence" value="ECO:0007669"/>
    <property type="project" value="UniProtKB-KW"/>
</dbReference>
<dbReference type="Pfam" id="PF13411">
    <property type="entry name" value="MerR_1"/>
    <property type="match status" value="1"/>
</dbReference>
<dbReference type="GO" id="GO:0003700">
    <property type="term" value="F:DNA-binding transcription factor activity"/>
    <property type="evidence" value="ECO:0007669"/>
    <property type="project" value="InterPro"/>
</dbReference>
<sequence length="146" mass="16762">MVLGQRSNEKTAFLQTSMKIGELAKVTGLTRDTIRLYENMGMLVGVTRPNAYNNYKDYPTENLDRIHLIIRLKNLGLKLKECKSVIQSLESGTYDEAFQEQFLSEKLKEIDEKIAELNFLKDTLSQFVGKVCKEAEILKQLKKQAE</sequence>
<evidence type="ECO:0000313" key="6">
    <source>
        <dbReference type="EMBL" id="PWJ41103.1"/>
    </source>
</evidence>
<dbReference type="EMBL" id="QGDO01000004">
    <property type="protein sequence ID" value="PWJ41103.1"/>
    <property type="molecule type" value="Genomic_DNA"/>
</dbReference>
<dbReference type="InterPro" id="IPR000551">
    <property type="entry name" value="MerR-type_HTH_dom"/>
</dbReference>
<dbReference type="PROSITE" id="PS00552">
    <property type="entry name" value="HTH_MERR_1"/>
    <property type="match status" value="1"/>
</dbReference>
<protein>
    <submittedName>
        <fullName evidence="6">MerR family transcriptional regulator</fullName>
    </submittedName>
</protein>
<feature type="domain" description="HTH merR-type" evidence="5">
    <location>
        <begin position="17"/>
        <end position="88"/>
    </location>
</feature>
<dbReference type="AlphaFoldDB" id="A0A315ZWN5"/>
<keyword evidence="1" id="KW-0678">Repressor</keyword>
<comment type="caution">
    <text evidence="6">The sequence shown here is derived from an EMBL/GenBank/DDBJ whole genome shotgun (WGS) entry which is preliminary data.</text>
</comment>
<proteinExistence type="predicted"/>
<dbReference type="PROSITE" id="PS50937">
    <property type="entry name" value="HTH_MERR_2"/>
    <property type="match status" value="1"/>
</dbReference>
<dbReference type="Proteomes" id="UP000245535">
    <property type="component" value="Unassembled WGS sequence"/>
</dbReference>
<organism evidence="6 7">
    <name type="scientific">Sediminitomix flava</name>
    <dbReference type="NCBI Taxonomy" id="379075"/>
    <lineage>
        <taxon>Bacteria</taxon>
        <taxon>Pseudomonadati</taxon>
        <taxon>Bacteroidota</taxon>
        <taxon>Cytophagia</taxon>
        <taxon>Cytophagales</taxon>
        <taxon>Flammeovirgaceae</taxon>
        <taxon>Sediminitomix</taxon>
    </lineage>
</organism>
<name>A0A315ZWN5_SEDFL</name>
<reference evidence="6 7" key="1">
    <citation type="submission" date="2018-03" db="EMBL/GenBank/DDBJ databases">
        <title>Genomic Encyclopedia of Archaeal and Bacterial Type Strains, Phase II (KMG-II): from individual species to whole genera.</title>
        <authorList>
            <person name="Goeker M."/>
        </authorList>
    </citation>
    <scope>NUCLEOTIDE SEQUENCE [LARGE SCALE GENOMIC DNA]</scope>
    <source>
        <strain evidence="6 7">DSM 28229</strain>
    </source>
</reference>
<evidence type="ECO:0000256" key="4">
    <source>
        <dbReference type="ARBA" id="ARBA00023163"/>
    </source>
</evidence>
<accession>A0A315ZWN5</accession>
<dbReference type="InterPro" id="IPR009061">
    <property type="entry name" value="DNA-bd_dom_put_sf"/>
</dbReference>
<dbReference type="SUPFAM" id="SSF46955">
    <property type="entry name" value="Putative DNA-binding domain"/>
    <property type="match status" value="1"/>
</dbReference>
<dbReference type="SMART" id="SM00422">
    <property type="entry name" value="HTH_MERR"/>
    <property type="match status" value="1"/>
</dbReference>
<keyword evidence="4" id="KW-0804">Transcription</keyword>
<evidence type="ECO:0000313" key="7">
    <source>
        <dbReference type="Proteomes" id="UP000245535"/>
    </source>
</evidence>
<evidence type="ECO:0000256" key="1">
    <source>
        <dbReference type="ARBA" id="ARBA00022491"/>
    </source>
</evidence>
<dbReference type="Gene3D" id="1.10.1660.10">
    <property type="match status" value="1"/>
</dbReference>
<gene>
    <name evidence="6" type="ORF">BC781_104378</name>
</gene>
<evidence type="ECO:0000256" key="2">
    <source>
        <dbReference type="ARBA" id="ARBA00023015"/>
    </source>
</evidence>
<dbReference type="InterPro" id="IPR047057">
    <property type="entry name" value="MerR_fam"/>
</dbReference>
<evidence type="ECO:0000256" key="3">
    <source>
        <dbReference type="ARBA" id="ARBA00023125"/>
    </source>
</evidence>
<dbReference type="PANTHER" id="PTHR30204">
    <property type="entry name" value="REDOX-CYCLING DRUG-SENSING TRANSCRIPTIONAL ACTIVATOR SOXR"/>
    <property type="match status" value="1"/>
</dbReference>
<dbReference type="PANTHER" id="PTHR30204:SF69">
    <property type="entry name" value="MERR-FAMILY TRANSCRIPTIONAL REGULATOR"/>
    <property type="match status" value="1"/>
</dbReference>
<evidence type="ECO:0000259" key="5">
    <source>
        <dbReference type="PROSITE" id="PS50937"/>
    </source>
</evidence>